<evidence type="ECO:0000259" key="13">
    <source>
        <dbReference type="PROSITE" id="PS50212"/>
    </source>
</evidence>
<dbReference type="InterPro" id="IPR000651">
    <property type="entry name" value="Ras-like_Gua-exchang_fac_N"/>
</dbReference>
<dbReference type="GO" id="GO:0051301">
    <property type="term" value="P:cell division"/>
    <property type="evidence" value="ECO:0007669"/>
    <property type="project" value="UniProtKB-KW"/>
</dbReference>
<evidence type="ECO:0000256" key="9">
    <source>
        <dbReference type="ARBA" id="ARBA00070837"/>
    </source>
</evidence>
<dbReference type="PANTHER" id="PTHR23113:SF363">
    <property type="entry name" value="PROTEIN SON OF SEVENLESS"/>
    <property type="match status" value="1"/>
</dbReference>
<dbReference type="PANTHER" id="PTHR23113">
    <property type="entry name" value="GUANINE NUCLEOTIDE EXCHANGE FACTOR"/>
    <property type="match status" value="1"/>
</dbReference>
<evidence type="ECO:0000256" key="4">
    <source>
        <dbReference type="ARBA" id="ARBA00022618"/>
    </source>
</evidence>
<dbReference type="SMART" id="SM00147">
    <property type="entry name" value="RasGEF"/>
    <property type="match status" value="1"/>
</dbReference>
<dbReference type="Gene3D" id="1.20.870.10">
    <property type="entry name" value="Son of sevenless (SoS) protein Chain: S domain 1"/>
    <property type="match status" value="1"/>
</dbReference>
<feature type="compositionally biased region" description="Acidic residues" evidence="11">
    <location>
        <begin position="976"/>
        <end position="989"/>
    </location>
</feature>
<protein>
    <recommendedName>
        <fullName evidence="9">Guanine nucleotide exchange factor LTE1</fullName>
    </recommendedName>
</protein>
<keyword evidence="15" id="KW-1185">Reference proteome</keyword>
<feature type="domain" description="N-terminal Ras-GEF" evidence="13">
    <location>
        <begin position="38"/>
        <end position="168"/>
    </location>
</feature>
<dbReference type="GO" id="GO:0005886">
    <property type="term" value="C:plasma membrane"/>
    <property type="evidence" value="ECO:0007669"/>
    <property type="project" value="TreeGrafter"/>
</dbReference>
<dbReference type="GO" id="GO:0007265">
    <property type="term" value="P:Ras protein signal transduction"/>
    <property type="evidence" value="ECO:0007669"/>
    <property type="project" value="TreeGrafter"/>
</dbReference>
<dbReference type="SMART" id="SM00229">
    <property type="entry name" value="RasGEFN"/>
    <property type="match status" value="1"/>
</dbReference>
<keyword evidence="3" id="KW-0963">Cytoplasm</keyword>
<dbReference type="EMBL" id="LT598446">
    <property type="protein sequence ID" value="SCU84727.1"/>
    <property type="molecule type" value="Genomic_DNA"/>
</dbReference>
<feature type="region of interest" description="Disordered" evidence="11">
    <location>
        <begin position="343"/>
        <end position="368"/>
    </location>
</feature>
<evidence type="ECO:0000256" key="11">
    <source>
        <dbReference type="SAM" id="MobiDB-lite"/>
    </source>
</evidence>
<feature type="compositionally biased region" description="Basic and acidic residues" evidence="11">
    <location>
        <begin position="346"/>
        <end position="355"/>
    </location>
</feature>
<dbReference type="Pfam" id="PF00617">
    <property type="entry name" value="RasGEF"/>
    <property type="match status" value="1"/>
</dbReference>
<feature type="compositionally biased region" description="Polar residues" evidence="11">
    <location>
        <begin position="900"/>
        <end position="924"/>
    </location>
</feature>
<organism evidence="14 15">
    <name type="scientific">Lachancea nothofagi CBS 11611</name>
    <dbReference type="NCBI Taxonomy" id="1266666"/>
    <lineage>
        <taxon>Eukaryota</taxon>
        <taxon>Fungi</taxon>
        <taxon>Dikarya</taxon>
        <taxon>Ascomycota</taxon>
        <taxon>Saccharomycotina</taxon>
        <taxon>Saccharomycetes</taxon>
        <taxon>Saccharomycetales</taxon>
        <taxon>Saccharomycetaceae</taxon>
        <taxon>Lachancea</taxon>
    </lineage>
</organism>
<dbReference type="InterPro" id="IPR023578">
    <property type="entry name" value="Ras_GEF_dom_sf"/>
</dbReference>
<evidence type="ECO:0000256" key="1">
    <source>
        <dbReference type="ARBA" id="ARBA00004378"/>
    </source>
</evidence>
<dbReference type="CDD" id="cd06224">
    <property type="entry name" value="REM"/>
    <property type="match status" value="1"/>
</dbReference>
<keyword evidence="4" id="KW-0132">Cell division</keyword>
<dbReference type="GO" id="GO:0005933">
    <property type="term" value="C:cellular bud"/>
    <property type="evidence" value="ECO:0007669"/>
    <property type="project" value="UniProtKB-SubCell"/>
</dbReference>
<gene>
    <name evidence="14" type="ORF">LANO_0C02212G</name>
</gene>
<evidence type="ECO:0000256" key="8">
    <source>
        <dbReference type="ARBA" id="ARBA00061443"/>
    </source>
</evidence>
<keyword evidence="5 10" id="KW-0344">Guanine-nucleotide releasing factor</keyword>
<evidence type="ECO:0000256" key="2">
    <source>
        <dbReference type="ARBA" id="ARBA00004496"/>
    </source>
</evidence>
<reference evidence="15" key="1">
    <citation type="submission" date="2016-03" db="EMBL/GenBank/DDBJ databases">
        <authorList>
            <person name="Devillers Hugo."/>
        </authorList>
    </citation>
    <scope>NUCLEOTIDE SEQUENCE [LARGE SCALE GENOMIC DNA]</scope>
</reference>
<dbReference type="Pfam" id="PF00618">
    <property type="entry name" value="RasGEF_N"/>
    <property type="match status" value="1"/>
</dbReference>
<dbReference type="PROSITE" id="PS50212">
    <property type="entry name" value="RASGEF_NTER"/>
    <property type="match status" value="1"/>
</dbReference>
<comment type="similarity">
    <text evidence="8">Belongs to the LTE1 family.</text>
</comment>
<sequence>MGCNDSQDENSYNGQVFSEKAYYPVPCESKLSYSRRNNSALIIRTDLLALIVKLTSPVDAIDYPFLSDFFLSYRKFLVPAELLDLLECRLQWAFDECLCGNAEREKIGQIASVRTFVVLRHWILNYFAQDFLTDAPLRQRFVIAINALHWQDANPVPKLIQGIVINIKKSWVFCLKLMWEDVAANHWPPNASEWLNFKIRDIESDPLSNKDGKRLSFYALQSSQNPDFRNRSVLSLYVSKENFQLPENNAQLNTKLGAKLKERTASMFLFPQDNLPAAKLKAIGEPTIEQSNANYVIPRSNSISDVMKDLHYPATPSVDKVIPPTPAKNVEFVLRSSYLPSQTLSDDEKATDDNTRRKKDSHSNTGMMGLLSKWRHNHNISSANQKARQQSPSLEIENFIKLVFSITSLDSKEDDAEKLINNASSRFDILSARTIDEVEYFVAVENDLLSKISNFGGPFDVPNEAHQSSSRDGKEEVSVMDNLNLYKTVSFLASSVISLSKTLQHHQVTSPSYAARERRRVNSTDGFFRSNKSAFKVTDVLLRSNTISPVAADRPRKLVFHGEGMSLKKTIDIHSKNGEPTGPTQATSSSRSTPNLALSVAQTKTNTLNDRSGGNSPTRLVRISSDIAEVDDTFSRSDHASTINTTDSEVRDSIHHSPVIKRKEGLQNLREFNFEENIDTHDSNTNKQIPTFPQNIVEPQKEERKPQNRLLHEIDHLSDNEDDNSSFFTSNDDISIREESKHFTPASSVAQRSVTNSSGRISIVGRRSQIVSQSRALTQLNFVMNDETYVKLDGELMTNQEEIRHLEERTSAFMISSKKNEEPKYSQTSLVSSVPTDRLFSSRNASPNKINGRASTISDCFPPGNKIIRLSSIPSIHSIVSGDSFSSFHTMGTFEKDSTSSKNNTRSEVASSLQASDLATQPNDSLIVPDATERVGNKYLFSPDSESLDYASPEKNVEDLKNKFISPAGSETQSFNEEETKEEDERNEEQQLDALYREKHQNEHHRRSITPIVSPYKTVDGRLNKFAKLTDESLHGDPVNITLMKLEGTFTSKDKGKNDESIDMEKLRQRRLSGLGPKERRSFLIEKRRRVKSEIPFTPHAKENDKDNGKTTEVKIAELLQNYKLHDTRLHVTNADQHVPFILMYDSKSIAEQLTLVEREILNEIDWKDLLDLKVNRKVLSVTSWLQLLLQNVDLSGIDLAIARFNLTVDWIISEIVLTTDNKLRRNTIQKFIHVAEHCKVFQNYNTLMQIVLALSSLVVQSFRDAWRLIEPGDVLTWESLKNIPSLEKNYYNIRMLLNDIDPIRGCIPFIVVYLSDLTLNSEKNNWIVMKQVLNYSKFQTNVQIVKNFIQRAQWSKFYTIKINEELLSKCVYISCLSQEEISHLRETKQ</sequence>
<dbReference type="PROSITE" id="PS00720">
    <property type="entry name" value="RASGEF"/>
    <property type="match status" value="1"/>
</dbReference>
<keyword evidence="7" id="KW-0131">Cell cycle</keyword>
<feature type="region of interest" description="Disordered" evidence="11">
    <location>
        <begin position="965"/>
        <end position="989"/>
    </location>
</feature>
<evidence type="ECO:0000313" key="15">
    <source>
        <dbReference type="Proteomes" id="UP000189911"/>
    </source>
</evidence>
<dbReference type="Proteomes" id="UP000189911">
    <property type="component" value="Chromosome C"/>
</dbReference>
<feature type="domain" description="Ras-GEF" evidence="12">
    <location>
        <begin position="1146"/>
        <end position="1389"/>
    </location>
</feature>
<feature type="region of interest" description="Disordered" evidence="11">
    <location>
        <begin position="571"/>
        <end position="595"/>
    </location>
</feature>
<comment type="subcellular location">
    <subcellularLocation>
        <location evidence="1">Bud</location>
    </subcellularLocation>
    <subcellularLocation>
        <location evidence="2">Cytoplasm</location>
    </subcellularLocation>
</comment>
<evidence type="ECO:0000256" key="7">
    <source>
        <dbReference type="ARBA" id="ARBA00023306"/>
    </source>
</evidence>
<dbReference type="InterPro" id="IPR008937">
    <property type="entry name" value="Ras-like_GEF"/>
</dbReference>
<evidence type="ECO:0000256" key="5">
    <source>
        <dbReference type="ARBA" id="ARBA00022658"/>
    </source>
</evidence>
<dbReference type="InterPro" id="IPR001895">
    <property type="entry name" value="RASGEF_cat_dom"/>
</dbReference>
<dbReference type="SUPFAM" id="SSF48366">
    <property type="entry name" value="Ras GEF"/>
    <property type="match status" value="1"/>
</dbReference>
<evidence type="ECO:0000313" key="14">
    <source>
        <dbReference type="EMBL" id="SCU84727.1"/>
    </source>
</evidence>
<name>A0A1G4J4R3_9SACH</name>
<evidence type="ECO:0000256" key="3">
    <source>
        <dbReference type="ARBA" id="ARBA00022490"/>
    </source>
</evidence>
<feature type="region of interest" description="Disordered" evidence="11">
    <location>
        <begin position="894"/>
        <end position="930"/>
    </location>
</feature>
<dbReference type="InterPro" id="IPR036964">
    <property type="entry name" value="RASGEF_cat_dom_sf"/>
</dbReference>
<evidence type="ECO:0000259" key="12">
    <source>
        <dbReference type="PROSITE" id="PS50009"/>
    </source>
</evidence>
<dbReference type="OrthoDB" id="10254377at2759"/>
<proteinExistence type="inferred from homology"/>
<dbReference type="FunFam" id="1.10.840.10:FF:000019">
    <property type="entry name" value="Guanine nucleotide exchange factor LTE1"/>
    <property type="match status" value="1"/>
</dbReference>
<dbReference type="GO" id="GO:0005737">
    <property type="term" value="C:cytoplasm"/>
    <property type="evidence" value="ECO:0007669"/>
    <property type="project" value="UniProtKB-SubCell"/>
</dbReference>
<evidence type="ECO:0000256" key="6">
    <source>
        <dbReference type="ARBA" id="ARBA00022776"/>
    </source>
</evidence>
<dbReference type="CDD" id="cd00155">
    <property type="entry name" value="RasGEF"/>
    <property type="match status" value="1"/>
</dbReference>
<accession>A0A1G4J4R3</accession>
<dbReference type="Gene3D" id="1.10.840.10">
    <property type="entry name" value="Ras guanine-nucleotide exchange factors catalytic domain"/>
    <property type="match status" value="1"/>
</dbReference>
<evidence type="ECO:0000256" key="10">
    <source>
        <dbReference type="PROSITE-ProRule" id="PRU00168"/>
    </source>
</evidence>
<keyword evidence="6" id="KW-0498">Mitosis</keyword>
<dbReference type="PROSITE" id="PS50009">
    <property type="entry name" value="RASGEF_CAT"/>
    <property type="match status" value="1"/>
</dbReference>
<dbReference type="InterPro" id="IPR019804">
    <property type="entry name" value="Ras_G-nucl-exch_fac_CS"/>
</dbReference>
<feature type="compositionally biased region" description="Polar residues" evidence="11">
    <location>
        <begin position="582"/>
        <end position="595"/>
    </location>
</feature>
<dbReference type="GO" id="GO:0005085">
    <property type="term" value="F:guanyl-nucleotide exchange factor activity"/>
    <property type="evidence" value="ECO:0007669"/>
    <property type="project" value="UniProtKB-KW"/>
</dbReference>